<dbReference type="EMBL" id="CP051682">
    <property type="protein sequence ID" value="QJD96051.1"/>
    <property type="molecule type" value="Genomic_DNA"/>
</dbReference>
<protein>
    <recommendedName>
        <fullName evidence="7">Inorganic pyrophosphatase</fullName>
        <ecNumber evidence="7">3.6.1.1</ecNumber>
    </recommendedName>
    <alternativeName>
        <fullName evidence="7">Pyrophosphate phospho-hydrolase</fullName>
        <shortName evidence="7">PPase</shortName>
    </alternativeName>
</protein>
<dbReference type="AlphaFoldDB" id="A0A7L5DZ27"/>
<dbReference type="GO" id="GO:0005737">
    <property type="term" value="C:cytoplasm"/>
    <property type="evidence" value="ECO:0007669"/>
    <property type="project" value="UniProtKB-SubCell"/>
</dbReference>
<evidence type="ECO:0000256" key="1">
    <source>
        <dbReference type="ARBA" id="ARBA00001946"/>
    </source>
</evidence>
<dbReference type="PANTHER" id="PTHR10286">
    <property type="entry name" value="INORGANIC PYROPHOSPHATASE"/>
    <property type="match status" value="1"/>
</dbReference>
<dbReference type="GO" id="GO:0006796">
    <property type="term" value="P:phosphate-containing compound metabolic process"/>
    <property type="evidence" value="ECO:0007669"/>
    <property type="project" value="InterPro"/>
</dbReference>
<evidence type="ECO:0000256" key="2">
    <source>
        <dbReference type="ARBA" id="ARBA00022490"/>
    </source>
</evidence>
<evidence type="ECO:0000256" key="7">
    <source>
        <dbReference type="HAMAP-Rule" id="MF_00209"/>
    </source>
</evidence>
<feature type="binding site" evidence="7">
    <location>
        <position position="59"/>
    </location>
    <ligand>
        <name>substrate</name>
    </ligand>
</feature>
<sequence length="183" mass="20813">MYNLHPWHGIQPGDHVPHEVRAVIEIAKGSRSKYELDKPSGLLTLDRILFSAVHYPANYGLIPKTYFTDHDPLDIIVICSQDLLPYSIVTARVIGLMEMRDSGDTDDKIIAVASHDISLTHVNDIADLPEHTLQEFRNFFEDYKKLENKPVEVLGFQPKEAAYSSITESLERYRKEILPTLAP</sequence>
<organism evidence="8 9">
    <name type="scientific">Mucilaginibacter robiniae</name>
    <dbReference type="NCBI Taxonomy" id="2728022"/>
    <lineage>
        <taxon>Bacteria</taxon>
        <taxon>Pseudomonadati</taxon>
        <taxon>Bacteroidota</taxon>
        <taxon>Sphingobacteriia</taxon>
        <taxon>Sphingobacteriales</taxon>
        <taxon>Sphingobacteriaceae</taxon>
        <taxon>Mucilaginibacter</taxon>
    </lineage>
</organism>
<evidence type="ECO:0000313" key="8">
    <source>
        <dbReference type="EMBL" id="QJD96051.1"/>
    </source>
</evidence>
<evidence type="ECO:0000256" key="4">
    <source>
        <dbReference type="ARBA" id="ARBA00022801"/>
    </source>
</evidence>
<dbReference type="InterPro" id="IPR036649">
    <property type="entry name" value="Pyrophosphatase_sf"/>
</dbReference>
<comment type="cofactor">
    <cofactor evidence="1 7">
        <name>Mg(2+)</name>
        <dbReference type="ChEBI" id="CHEBI:18420"/>
    </cofactor>
</comment>
<feature type="binding site" evidence="7">
    <location>
        <position position="47"/>
    </location>
    <ligand>
        <name>substrate</name>
    </ligand>
</feature>
<feature type="binding site" evidence="7">
    <location>
        <position position="74"/>
    </location>
    <ligand>
        <name>Mg(2+)</name>
        <dbReference type="ChEBI" id="CHEBI:18420"/>
        <label>2</label>
    </ligand>
</feature>
<dbReference type="GO" id="GO:0000287">
    <property type="term" value="F:magnesium ion binding"/>
    <property type="evidence" value="ECO:0007669"/>
    <property type="project" value="UniProtKB-UniRule"/>
</dbReference>
<keyword evidence="2 7" id="KW-0963">Cytoplasm</keyword>
<dbReference type="FunFam" id="3.90.80.10:FF:000003">
    <property type="entry name" value="Inorganic pyrophosphatase"/>
    <property type="match status" value="1"/>
</dbReference>
<comment type="similarity">
    <text evidence="7">Belongs to the PPase family.</text>
</comment>
<dbReference type="SUPFAM" id="SSF50324">
    <property type="entry name" value="Inorganic pyrophosphatase"/>
    <property type="match status" value="1"/>
</dbReference>
<evidence type="ECO:0000313" key="9">
    <source>
        <dbReference type="Proteomes" id="UP000503278"/>
    </source>
</evidence>
<dbReference type="GO" id="GO:0004427">
    <property type="term" value="F:inorganic diphosphate phosphatase activity"/>
    <property type="evidence" value="ECO:0007669"/>
    <property type="project" value="UniProtKB-UniRule"/>
</dbReference>
<keyword evidence="5 7" id="KW-0460">Magnesium</keyword>
<comment type="subunit">
    <text evidence="7">Homohexamer.</text>
</comment>
<dbReference type="EC" id="3.6.1.1" evidence="7"/>
<keyword evidence="9" id="KW-1185">Reference proteome</keyword>
<evidence type="ECO:0000256" key="5">
    <source>
        <dbReference type="ARBA" id="ARBA00022842"/>
    </source>
</evidence>
<comment type="function">
    <text evidence="7">Catalyzes the hydrolysis of inorganic pyrophosphate (PPi) forming two phosphate ions.</text>
</comment>
<feature type="binding site" evidence="7">
    <location>
        <position position="74"/>
    </location>
    <ligand>
        <name>Mg(2+)</name>
        <dbReference type="ChEBI" id="CHEBI:18420"/>
        <label>1</label>
    </ligand>
</feature>
<keyword evidence="3 7" id="KW-0479">Metal-binding</keyword>
<evidence type="ECO:0000256" key="6">
    <source>
        <dbReference type="ARBA" id="ARBA00047820"/>
    </source>
</evidence>
<dbReference type="Gene3D" id="3.90.80.10">
    <property type="entry name" value="Inorganic pyrophosphatase"/>
    <property type="match status" value="1"/>
</dbReference>
<keyword evidence="4 7" id="KW-0378">Hydrolase</keyword>
<feature type="binding site" evidence="7">
    <location>
        <position position="69"/>
    </location>
    <ligand>
        <name>Mg(2+)</name>
        <dbReference type="ChEBI" id="CHEBI:18420"/>
        <label>1</label>
    </ligand>
</feature>
<feature type="binding site" evidence="7">
    <location>
        <position position="33"/>
    </location>
    <ligand>
        <name>substrate</name>
    </ligand>
</feature>
<accession>A0A7L5DZ27</accession>
<dbReference type="KEGG" id="mrob:HH214_09265"/>
<reference evidence="8 9" key="1">
    <citation type="submission" date="2020-04" db="EMBL/GenBank/DDBJ databases">
        <title>Genome sequencing of novel species.</title>
        <authorList>
            <person name="Heo J."/>
            <person name="Kim S.-J."/>
            <person name="Kim J.-S."/>
            <person name="Hong S.-B."/>
            <person name="Kwon S.-W."/>
        </authorList>
    </citation>
    <scope>NUCLEOTIDE SEQUENCE [LARGE SCALE GENOMIC DNA]</scope>
    <source>
        <strain evidence="8 9">F39-2</strain>
    </source>
</reference>
<feature type="binding site" evidence="7">
    <location>
        <position position="106"/>
    </location>
    <ligand>
        <name>Mg(2+)</name>
        <dbReference type="ChEBI" id="CHEBI:18420"/>
        <label>1</label>
    </ligand>
</feature>
<gene>
    <name evidence="7" type="primary">ppa</name>
    <name evidence="8" type="ORF">HH214_09265</name>
</gene>
<dbReference type="InterPro" id="IPR008162">
    <property type="entry name" value="Pyrophosphatase"/>
</dbReference>
<dbReference type="RefSeq" id="WP_169607128.1">
    <property type="nucleotide sequence ID" value="NZ_CP051682.1"/>
</dbReference>
<feature type="binding site" evidence="7">
    <location>
        <position position="143"/>
    </location>
    <ligand>
        <name>substrate</name>
    </ligand>
</feature>
<dbReference type="Proteomes" id="UP000503278">
    <property type="component" value="Chromosome"/>
</dbReference>
<comment type="catalytic activity">
    <reaction evidence="6 7">
        <text>diphosphate + H2O = 2 phosphate + H(+)</text>
        <dbReference type="Rhea" id="RHEA:24576"/>
        <dbReference type="ChEBI" id="CHEBI:15377"/>
        <dbReference type="ChEBI" id="CHEBI:15378"/>
        <dbReference type="ChEBI" id="CHEBI:33019"/>
        <dbReference type="ChEBI" id="CHEBI:43474"/>
        <dbReference type="EC" id="3.6.1.1"/>
    </reaction>
</comment>
<proteinExistence type="inferred from homology"/>
<dbReference type="Pfam" id="PF00719">
    <property type="entry name" value="Pyrophosphatase"/>
    <property type="match status" value="1"/>
</dbReference>
<comment type="subcellular location">
    <subcellularLocation>
        <location evidence="7">Cytoplasm</location>
    </subcellularLocation>
</comment>
<name>A0A7L5DZ27_9SPHI</name>
<evidence type="ECO:0000256" key="3">
    <source>
        <dbReference type="ARBA" id="ARBA00022723"/>
    </source>
</evidence>
<dbReference type="HAMAP" id="MF_00209">
    <property type="entry name" value="Inorganic_PPase"/>
    <property type="match status" value="1"/>
</dbReference>
<dbReference type="CDD" id="cd00412">
    <property type="entry name" value="pyrophosphatase"/>
    <property type="match status" value="1"/>
</dbReference>